<dbReference type="Pfam" id="PF12146">
    <property type="entry name" value="Hydrolase_4"/>
    <property type="match status" value="1"/>
</dbReference>
<dbReference type="InterPro" id="IPR022742">
    <property type="entry name" value="Hydrolase_4"/>
</dbReference>
<proteinExistence type="predicted"/>
<organism evidence="2 3">
    <name type="scientific">Xenorhabdus anantnagensis</name>
    <dbReference type="NCBI Taxonomy" id="3025875"/>
    <lineage>
        <taxon>Bacteria</taxon>
        <taxon>Pseudomonadati</taxon>
        <taxon>Pseudomonadota</taxon>
        <taxon>Gammaproteobacteria</taxon>
        <taxon>Enterobacterales</taxon>
        <taxon>Morganellaceae</taxon>
        <taxon>Xenorhabdus</taxon>
    </lineage>
</organism>
<sequence length="284" mass="32406">MYDNKNITKKITRLYDGDLVIHSWIPNSIEAVVVYVHGLQSHASWSWEFALDFAQKNTLFICMDRPGSGISIEPHDEFPSADRIVSLYKSLFEYVFSLYPKIPVIAVGHCLGGSILTATLAQYPSLLKGLQSISIVSSWLGRMNTSLNKHELQSILNNDSNDLWDVGILPEDFSSNSNYQDFIRQDPLAIRNIKSRTRKNILALEEKYFSLNSPLTEVKSQYISSYGDRVIDTKLAVEEYIKYYGKEGTIHLLGSVDHYIPFTKYRRQLANMVLNMLHDVETVV</sequence>
<evidence type="ECO:0000313" key="2">
    <source>
        <dbReference type="EMBL" id="MDC9598792.1"/>
    </source>
</evidence>
<dbReference type="SUPFAM" id="SSF53474">
    <property type="entry name" value="alpha/beta-Hydrolases"/>
    <property type="match status" value="1"/>
</dbReference>
<dbReference type="Gene3D" id="3.40.50.1820">
    <property type="entry name" value="alpha/beta hydrolase"/>
    <property type="match status" value="1"/>
</dbReference>
<accession>A0ABT5LWH8</accession>
<protein>
    <submittedName>
        <fullName evidence="2">Alpha/beta fold hydrolase</fullName>
    </submittedName>
</protein>
<dbReference type="EMBL" id="JAQRFN010000042">
    <property type="protein sequence ID" value="MDC9598792.1"/>
    <property type="molecule type" value="Genomic_DNA"/>
</dbReference>
<dbReference type="RefSeq" id="WP_273577487.1">
    <property type="nucleotide sequence ID" value="NZ_JAQRFN010000042.1"/>
</dbReference>
<feature type="domain" description="Serine aminopeptidase S33" evidence="1">
    <location>
        <begin position="29"/>
        <end position="253"/>
    </location>
</feature>
<name>A0ABT5LWH8_9GAMM</name>
<gene>
    <name evidence="2" type="ORF">PSI14_18605</name>
</gene>
<comment type="caution">
    <text evidence="2">The sequence shown here is derived from an EMBL/GenBank/DDBJ whole genome shotgun (WGS) entry which is preliminary data.</text>
</comment>
<dbReference type="PANTHER" id="PTHR11614">
    <property type="entry name" value="PHOSPHOLIPASE-RELATED"/>
    <property type="match status" value="1"/>
</dbReference>
<evidence type="ECO:0000313" key="3">
    <source>
        <dbReference type="Proteomes" id="UP001220225"/>
    </source>
</evidence>
<dbReference type="InterPro" id="IPR029058">
    <property type="entry name" value="AB_hydrolase_fold"/>
</dbReference>
<dbReference type="Proteomes" id="UP001220225">
    <property type="component" value="Unassembled WGS sequence"/>
</dbReference>
<reference evidence="2 3" key="1">
    <citation type="submission" date="2023-02" db="EMBL/GenBank/DDBJ databases">
        <title>Entomopathogenic bacteria.</title>
        <authorList>
            <person name="Machado R.A."/>
        </authorList>
    </citation>
    <scope>NUCLEOTIDE SEQUENCE [LARGE SCALE GENOMIC DNA]</scope>
    <source>
        <strain evidence="2 3">XENO-2</strain>
    </source>
</reference>
<dbReference type="InterPro" id="IPR051044">
    <property type="entry name" value="MAG_DAG_Lipase"/>
</dbReference>
<keyword evidence="2" id="KW-0378">Hydrolase</keyword>
<evidence type="ECO:0000259" key="1">
    <source>
        <dbReference type="Pfam" id="PF12146"/>
    </source>
</evidence>
<keyword evidence="3" id="KW-1185">Reference proteome</keyword>
<dbReference type="GO" id="GO:0016787">
    <property type="term" value="F:hydrolase activity"/>
    <property type="evidence" value="ECO:0007669"/>
    <property type="project" value="UniProtKB-KW"/>
</dbReference>